<dbReference type="Proteomes" id="UP001457282">
    <property type="component" value="Unassembled WGS sequence"/>
</dbReference>
<dbReference type="InterPro" id="IPR005135">
    <property type="entry name" value="Endo/exonuclease/phosphatase"/>
</dbReference>
<dbReference type="PANTHER" id="PTHR33710:SF62">
    <property type="entry name" value="DUF4283 DOMAIN PROTEIN"/>
    <property type="match status" value="1"/>
</dbReference>
<sequence length="347" mass="40291">MIQLCWNCHGLGHSMTKQALQELIRKFRPSIIFLSETRMKDKEITKLRKNYKFCHGTTVKPIKTAEGLALWWDHTVSIQVLSKSKFLIDTVAKFNGDNSLVCFSWFYGPPTKADRPTFWNSCSKLSGSIDLPWLCAGDFNEFLWPHEKEGGNPWNPGKRRFLREFMEANDLIELPSKGQKLTWSNNWLDGGIIKIKLDRGVVNTKWLEKWSDSCVFNYPRLGSDHCPLIFDSDPPLARGPKLFKFEPMWAEDPECKEVVEASWNEDNNQAGMTQWISKSRRCGNNLSLWSKNKFSNCRRIIDKNIEELVSIQDSTIDNVRSREALLIREIDDLWKKRRKILASEISN</sequence>
<name>A0AAW1XXK6_RUBAR</name>
<dbReference type="AlphaFoldDB" id="A0AAW1XXK6"/>
<accession>A0AAW1XXK6</accession>
<dbReference type="SUPFAM" id="SSF56219">
    <property type="entry name" value="DNase I-like"/>
    <property type="match status" value="1"/>
</dbReference>
<dbReference type="GO" id="GO:0003824">
    <property type="term" value="F:catalytic activity"/>
    <property type="evidence" value="ECO:0007669"/>
    <property type="project" value="InterPro"/>
</dbReference>
<dbReference type="Pfam" id="PF03372">
    <property type="entry name" value="Exo_endo_phos"/>
    <property type="match status" value="1"/>
</dbReference>
<gene>
    <name evidence="2" type="ORF">M0R45_016930</name>
</gene>
<comment type="caution">
    <text evidence="2">The sequence shown here is derived from an EMBL/GenBank/DDBJ whole genome shotgun (WGS) entry which is preliminary data.</text>
</comment>
<evidence type="ECO:0000259" key="1">
    <source>
        <dbReference type="Pfam" id="PF03372"/>
    </source>
</evidence>
<keyword evidence="3" id="KW-1185">Reference proteome</keyword>
<reference evidence="2 3" key="1">
    <citation type="journal article" date="2023" name="G3 (Bethesda)">
        <title>A chromosome-length genome assembly and annotation of blackberry (Rubus argutus, cv. 'Hillquist').</title>
        <authorList>
            <person name="Bruna T."/>
            <person name="Aryal R."/>
            <person name="Dudchenko O."/>
            <person name="Sargent D.J."/>
            <person name="Mead D."/>
            <person name="Buti M."/>
            <person name="Cavallini A."/>
            <person name="Hytonen T."/>
            <person name="Andres J."/>
            <person name="Pham M."/>
            <person name="Weisz D."/>
            <person name="Mascagni F."/>
            <person name="Usai G."/>
            <person name="Natali L."/>
            <person name="Bassil N."/>
            <person name="Fernandez G.E."/>
            <person name="Lomsadze A."/>
            <person name="Armour M."/>
            <person name="Olukolu B."/>
            <person name="Poorten T."/>
            <person name="Britton C."/>
            <person name="Davik J."/>
            <person name="Ashrafi H."/>
            <person name="Aiden E.L."/>
            <person name="Borodovsky M."/>
            <person name="Worthington M."/>
        </authorList>
    </citation>
    <scope>NUCLEOTIDE SEQUENCE [LARGE SCALE GENOMIC DNA]</scope>
    <source>
        <strain evidence="2">PI 553951</strain>
    </source>
</reference>
<dbReference type="PANTHER" id="PTHR33710">
    <property type="entry name" value="BNAC02G09200D PROTEIN"/>
    <property type="match status" value="1"/>
</dbReference>
<dbReference type="EMBL" id="JBEDUW010000003">
    <property type="protein sequence ID" value="KAK9940262.1"/>
    <property type="molecule type" value="Genomic_DNA"/>
</dbReference>
<dbReference type="InterPro" id="IPR036691">
    <property type="entry name" value="Endo/exonu/phosph_ase_sf"/>
</dbReference>
<protein>
    <recommendedName>
        <fullName evidence="1">Endonuclease/exonuclease/phosphatase domain-containing protein</fullName>
    </recommendedName>
</protein>
<dbReference type="Gene3D" id="3.60.10.10">
    <property type="entry name" value="Endonuclease/exonuclease/phosphatase"/>
    <property type="match status" value="1"/>
</dbReference>
<proteinExistence type="predicted"/>
<feature type="domain" description="Endonuclease/exonuclease/phosphatase" evidence="1">
    <location>
        <begin position="6"/>
        <end position="148"/>
    </location>
</feature>
<organism evidence="2 3">
    <name type="scientific">Rubus argutus</name>
    <name type="common">Southern blackberry</name>
    <dbReference type="NCBI Taxonomy" id="59490"/>
    <lineage>
        <taxon>Eukaryota</taxon>
        <taxon>Viridiplantae</taxon>
        <taxon>Streptophyta</taxon>
        <taxon>Embryophyta</taxon>
        <taxon>Tracheophyta</taxon>
        <taxon>Spermatophyta</taxon>
        <taxon>Magnoliopsida</taxon>
        <taxon>eudicotyledons</taxon>
        <taxon>Gunneridae</taxon>
        <taxon>Pentapetalae</taxon>
        <taxon>rosids</taxon>
        <taxon>fabids</taxon>
        <taxon>Rosales</taxon>
        <taxon>Rosaceae</taxon>
        <taxon>Rosoideae</taxon>
        <taxon>Rosoideae incertae sedis</taxon>
        <taxon>Rubus</taxon>
    </lineage>
</organism>
<evidence type="ECO:0000313" key="2">
    <source>
        <dbReference type="EMBL" id="KAK9940262.1"/>
    </source>
</evidence>
<evidence type="ECO:0000313" key="3">
    <source>
        <dbReference type="Proteomes" id="UP001457282"/>
    </source>
</evidence>